<evidence type="ECO:0000313" key="2">
    <source>
        <dbReference type="Proteomes" id="UP000243342"/>
    </source>
</evidence>
<proteinExistence type="predicted"/>
<comment type="caution">
    <text evidence="1">The sequence shown here is derived from an EMBL/GenBank/DDBJ whole genome shotgun (WGS) entry which is preliminary data.</text>
</comment>
<evidence type="ECO:0008006" key="3">
    <source>
        <dbReference type="Google" id="ProtNLM"/>
    </source>
</evidence>
<organism evidence="1 2">
    <name type="scientific">Mangrovactinospora gilvigrisea</name>
    <dbReference type="NCBI Taxonomy" id="1428644"/>
    <lineage>
        <taxon>Bacteria</taxon>
        <taxon>Bacillati</taxon>
        <taxon>Actinomycetota</taxon>
        <taxon>Actinomycetes</taxon>
        <taxon>Kitasatosporales</taxon>
        <taxon>Streptomycetaceae</taxon>
        <taxon>Mangrovactinospora</taxon>
    </lineage>
</organism>
<evidence type="ECO:0000313" key="1">
    <source>
        <dbReference type="EMBL" id="OIV36993.1"/>
    </source>
</evidence>
<keyword evidence="2" id="KW-1185">Reference proteome</keyword>
<dbReference type="AlphaFoldDB" id="A0A1J7BU73"/>
<dbReference type="OrthoDB" id="4263270at2"/>
<reference evidence="1 2" key="1">
    <citation type="submission" date="2016-10" db="EMBL/GenBank/DDBJ databases">
        <title>Genome sequence of Streptomyces gilvigriseus MUSC 26.</title>
        <authorList>
            <person name="Lee L.-H."/>
            <person name="Ser H.-L."/>
        </authorList>
    </citation>
    <scope>NUCLEOTIDE SEQUENCE [LARGE SCALE GENOMIC DNA]</scope>
    <source>
        <strain evidence="1 2">MUSC 26</strain>
    </source>
</reference>
<gene>
    <name evidence="1" type="ORF">BIV57_13475</name>
</gene>
<accession>A0A1J7BU73</accession>
<dbReference type="Proteomes" id="UP000243342">
    <property type="component" value="Unassembled WGS sequence"/>
</dbReference>
<dbReference type="EMBL" id="MLCF01000067">
    <property type="protein sequence ID" value="OIV36993.1"/>
    <property type="molecule type" value="Genomic_DNA"/>
</dbReference>
<dbReference type="RefSeq" id="WP_071657069.1">
    <property type="nucleotide sequence ID" value="NZ_MLCF01000067.1"/>
</dbReference>
<sequence>MSQLRGHPLTTARTRALRSPLSPSQARLPLGFPWLRQRVAHFVDVAERDCELMVDLQAYAAATGITFADNCAAQVYWGPVEQRRPVPLLAVNLALVPTCGEADQVLAHEFMHLRWPSYGHKAVAFQRAQGLLDRLAAPVAV</sequence>
<protein>
    <recommendedName>
        <fullName evidence="3">DUF45 domain-containing protein</fullName>
    </recommendedName>
</protein>
<name>A0A1J7BU73_9ACTN</name>
<dbReference type="STRING" id="1428644.BIV57_13475"/>